<protein>
    <recommendedName>
        <fullName evidence="3">Heterokaryon incompatibility domain-containing protein</fullName>
    </recommendedName>
</protein>
<keyword evidence="2" id="KW-1185">Reference proteome</keyword>
<gene>
    <name evidence="1" type="ORF">CGCSCA2_v007831</name>
</gene>
<organism evidence="1 2">
    <name type="scientific">Colletotrichum siamense</name>
    <name type="common">Anthracnose fungus</name>
    <dbReference type="NCBI Taxonomy" id="690259"/>
    <lineage>
        <taxon>Eukaryota</taxon>
        <taxon>Fungi</taxon>
        <taxon>Dikarya</taxon>
        <taxon>Ascomycota</taxon>
        <taxon>Pezizomycotina</taxon>
        <taxon>Sordariomycetes</taxon>
        <taxon>Hypocreomycetidae</taxon>
        <taxon>Glomerellales</taxon>
        <taxon>Glomerellaceae</taxon>
        <taxon>Colletotrichum</taxon>
        <taxon>Colletotrichum gloeosporioides species complex</taxon>
    </lineage>
</organism>
<dbReference type="OrthoDB" id="5362512at2759"/>
<reference evidence="1" key="1">
    <citation type="submission" date="2019-06" db="EMBL/GenBank/DDBJ databases">
        <authorList>
            <person name="Gan P."/>
            <person name="Shirasu K."/>
        </authorList>
    </citation>
    <scope>NUCLEOTIDE SEQUENCE [LARGE SCALE GENOMIC DNA]</scope>
    <source>
        <strain evidence="1">CAD2</strain>
    </source>
</reference>
<dbReference type="Proteomes" id="UP000711996">
    <property type="component" value="Unassembled WGS sequence"/>
</dbReference>
<dbReference type="PANTHER" id="PTHR33112">
    <property type="entry name" value="DOMAIN PROTEIN, PUTATIVE-RELATED"/>
    <property type="match status" value="1"/>
</dbReference>
<proteinExistence type="predicted"/>
<dbReference type="EMBL" id="QPMT01000024">
    <property type="protein sequence ID" value="KAF4857773.1"/>
    <property type="molecule type" value="Genomic_DNA"/>
</dbReference>
<evidence type="ECO:0000313" key="2">
    <source>
        <dbReference type="Proteomes" id="UP000711996"/>
    </source>
</evidence>
<evidence type="ECO:0000313" key="1">
    <source>
        <dbReference type="EMBL" id="KAF4857773.1"/>
    </source>
</evidence>
<comment type="caution">
    <text evidence="1">The sequence shown here is derived from an EMBL/GenBank/DDBJ whole genome shotgun (WGS) entry which is preliminary data.</text>
</comment>
<accession>A0A9P5EQK8</accession>
<name>A0A9P5EQK8_COLSI</name>
<dbReference type="PANTHER" id="PTHR33112:SF10">
    <property type="entry name" value="TOL"/>
    <property type="match status" value="1"/>
</dbReference>
<evidence type="ECO:0008006" key="3">
    <source>
        <dbReference type="Google" id="ProtNLM"/>
    </source>
</evidence>
<sequence>MSLLCPVCPVCQDCLAKPDLYTSLIPEVQKRPHHLSSRSLKRSVDSGCYACNRLWAVLDPEERQLVSAFSDGQPESALVTNLPFEKVETCDIAIPLAVISISDGAQFGHPKCFLWEVAFDAGPVSTLSPSKPRPYWRLSFLLKPFHDTPAYLSADLHSESTKSPETIATAKGWINKCITSHELCPKTSPTDTQWYPTRLLDCGSSNDPGLQCRIIDTNISKLHETAESYPDDLPVNLRPSSISLKGFGIRNQSTFNNGLSVYLYWAEIVKAYTSCKLTFQQDKLVALSAIVKKVMKTLGDEYVAGMWRKYLDRELLWSVSVSTYRFDIEDRAHANFVATCDRTLVTYTAPSWSWVSTSGKVDPGLPDVPETDVMIAVEDYDLEYATPDTTCFIRGGWLRVWGELKTLKLIPYRSSPTCTTADWEMVVNGTNISVLSDSMAREPQPHVMLDTYHSDFDRQNSTSTLFCMPAREKKGDEGSLYVLLLELQDRDSGTFRHIGMARGWGKEVKHGILWDRDKATQLPCEAFINGRSLVRLV</sequence>
<dbReference type="AlphaFoldDB" id="A0A9P5EQK8"/>